<evidence type="ECO:0000313" key="1">
    <source>
        <dbReference type="EMBL" id="EIE84500.1"/>
    </source>
</evidence>
<dbReference type="EMBL" id="CH476738">
    <property type="protein sequence ID" value="EIE84500.1"/>
    <property type="molecule type" value="Genomic_DNA"/>
</dbReference>
<gene>
    <name evidence="1" type="ORF">RO3G_09210</name>
</gene>
<proteinExistence type="predicted"/>
<dbReference type="VEuPathDB" id="FungiDB:RO3G_09210"/>
<organism evidence="1 2">
    <name type="scientific">Rhizopus delemar (strain RA 99-880 / ATCC MYA-4621 / FGSC 9543 / NRRL 43880)</name>
    <name type="common">Mucormycosis agent</name>
    <name type="synonym">Rhizopus arrhizus var. delemar</name>
    <dbReference type="NCBI Taxonomy" id="246409"/>
    <lineage>
        <taxon>Eukaryota</taxon>
        <taxon>Fungi</taxon>
        <taxon>Fungi incertae sedis</taxon>
        <taxon>Mucoromycota</taxon>
        <taxon>Mucoromycotina</taxon>
        <taxon>Mucoromycetes</taxon>
        <taxon>Mucorales</taxon>
        <taxon>Mucorineae</taxon>
        <taxon>Rhizopodaceae</taxon>
        <taxon>Rhizopus</taxon>
    </lineage>
</organism>
<dbReference type="InParanoid" id="I1C7S0"/>
<keyword evidence="2" id="KW-1185">Reference proteome</keyword>
<dbReference type="Proteomes" id="UP000009138">
    <property type="component" value="Unassembled WGS sequence"/>
</dbReference>
<dbReference type="OrthoDB" id="2264205at2759"/>
<name>I1C7S0_RHIO9</name>
<sequence>MFKYGLVNATTQRPQESEQPNRPKCSSSSVILDMTCRSKSPMQIMSLVAKQYLSRIEVATIKEDSRKIAGIYFGSLDTTIDGILKDIVTFKRDEPYSSVLDLEILRESYVDICMRMDYAILNVPKYDDKFSSLSHRLPWYQLRMKSFIQCGIIPSYALYCHAEGHLGLDYLQNIHFVFVGIILFVDILLLNAQKSRISLLERLENFPPLHRIEDSIPVNQEIDNTSQIKQQAVNSRILTEGPSIYNFCHRAIVKAPSKKEGSNEDTLFHLYDTDANYVLLLWTSESRLLWIG</sequence>
<dbReference type="GeneID" id="93616176"/>
<protein>
    <submittedName>
        <fullName evidence="1">Uncharacterized protein</fullName>
    </submittedName>
</protein>
<dbReference type="AlphaFoldDB" id="I1C7S0"/>
<dbReference type="RefSeq" id="XP_067519896.1">
    <property type="nucleotide sequence ID" value="XM_067663795.1"/>
</dbReference>
<evidence type="ECO:0000313" key="2">
    <source>
        <dbReference type="Proteomes" id="UP000009138"/>
    </source>
</evidence>
<accession>I1C7S0</accession>
<reference evidence="1 2" key="1">
    <citation type="journal article" date="2009" name="PLoS Genet.">
        <title>Genomic analysis of the basal lineage fungus Rhizopus oryzae reveals a whole-genome duplication.</title>
        <authorList>
            <person name="Ma L.-J."/>
            <person name="Ibrahim A.S."/>
            <person name="Skory C."/>
            <person name="Grabherr M.G."/>
            <person name="Burger G."/>
            <person name="Butler M."/>
            <person name="Elias M."/>
            <person name="Idnurm A."/>
            <person name="Lang B.F."/>
            <person name="Sone T."/>
            <person name="Abe A."/>
            <person name="Calvo S.E."/>
            <person name="Corrochano L.M."/>
            <person name="Engels R."/>
            <person name="Fu J."/>
            <person name="Hansberg W."/>
            <person name="Kim J.-M."/>
            <person name="Kodira C.D."/>
            <person name="Koehrsen M.J."/>
            <person name="Liu B."/>
            <person name="Miranda-Saavedra D."/>
            <person name="O'Leary S."/>
            <person name="Ortiz-Castellanos L."/>
            <person name="Poulter R."/>
            <person name="Rodriguez-Romero J."/>
            <person name="Ruiz-Herrera J."/>
            <person name="Shen Y.-Q."/>
            <person name="Zeng Q."/>
            <person name="Galagan J."/>
            <person name="Birren B.W."/>
            <person name="Cuomo C.A."/>
            <person name="Wickes B.L."/>
        </authorList>
    </citation>
    <scope>NUCLEOTIDE SEQUENCE [LARGE SCALE GENOMIC DNA]</scope>
    <source>
        <strain evidence="2">RA 99-880 / ATCC MYA-4621 / FGSC 9543 / NRRL 43880</strain>
    </source>
</reference>